<name>A0ABQ7EE16_BRACR</name>
<comment type="caution">
    <text evidence="1">The sequence shown here is derived from an EMBL/GenBank/DDBJ whole genome shotgun (WGS) entry which is preliminary data.</text>
</comment>
<dbReference type="EMBL" id="QGKV02000299">
    <property type="protein sequence ID" value="KAF3595287.1"/>
    <property type="molecule type" value="Genomic_DNA"/>
</dbReference>
<gene>
    <name evidence="1" type="ORF">DY000_02021249</name>
</gene>
<keyword evidence="2" id="KW-1185">Reference proteome</keyword>
<sequence length="72" mass="7937">MPLSLFAVSNREWWWWPCGVLLPISNSPSSLFQIYSNLILESGAEGRERTATATAVSMAPVKIELMPSGGRK</sequence>
<reference evidence="1 2" key="1">
    <citation type="journal article" date="2020" name="BMC Genomics">
        <title>Intraspecific diversification of the crop wild relative Brassica cretica Lam. using demographic model selection.</title>
        <authorList>
            <person name="Kioukis A."/>
            <person name="Michalopoulou V.A."/>
            <person name="Briers L."/>
            <person name="Pirintsos S."/>
            <person name="Studholme D.J."/>
            <person name="Pavlidis P."/>
            <person name="Sarris P.F."/>
        </authorList>
    </citation>
    <scope>NUCLEOTIDE SEQUENCE [LARGE SCALE GENOMIC DNA]</scope>
    <source>
        <strain evidence="2">cv. PFS-1207/04</strain>
    </source>
</reference>
<evidence type="ECO:0000313" key="2">
    <source>
        <dbReference type="Proteomes" id="UP000266723"/>
    </source>
</evidence>
<organism evidence="1 2">
    <name type="scientific">Brassica cretica</name>
    <name type="common">Mustard</name>
    <dbReference type="NCBI Taxonomy" id="69181"/>
    <lineage>
        <taxon>Eukaryota</taxon>
        <taxon>Viridiplantae</taxon>
        <taxon>Streptophyta</taxon>
        <taxon>Embryophyta</taxon>
        <taxon>Tracheophyta</taxon>
        <taxon>Spermatophyta</taxon>
        <taxon>Magnoliopsida</taxon>
        <taxon>eudicotyledons</taxon>
        <taxon>Gunneridae</taxon>
        <taxon>Pentapetalae</taxon>
        <taxon>rosids</taxon>
        <taxon>malvids</taxon>
        <taxon>Brassicales</taxon>
        <taxon>Brassicaceae</taxon>
        <taxon>Brassiceae</taxon>
        <taxon>Brassica</taxon>
    </lineage>
</organism>
<proteinExistence type="predicted"/>
<evidence type="ECO:0000313" key="1">
    <source>
        <dbReference type="EMBL" id="KAF3595287.1"/>
    </source>
</evidence>
<dbReference type="Proteomes" id="UP000266723">
    <property type="component" value="Unassembled WGS sequence"/>
</dbReference>
<accession>A0ABQ7EE16</accession>
<protein>
    <submittedName>
        <fullName evidence="1">Uncharacterized protein</fullName>
    </submittedName>
</protein>